<dbReference type="HAMAP" id="MF_00074">
    <property type="entry name" value="16SrRNA_methyltr_G"/>
    <property type="match status" value="1"/>
</dbReference>
<sequence>MPPTPPEAAAVFGERLDLAEHYVALLGTTGITRGLIGPREGPRLWDRHILNCAALSPLIPRRDFTQAVIDVGSGAGLPGVVLAIARPDLHVHLVEPLARRTAWLSEAVHELGLDNVTIHTTRAESLWGTLTAPWVTARAVTGIVQLAEWTLPLLSVPGQVLALKGSRGPTELAEAERALHRLGVARCEAVRLGSPRAEDATTVLRLLVDRPVDAKRFRAQGSSSAGSARRRRDRAKSGGDGKVSDRGDRPTSR</sequence>
<dbReference type="EMBL" id="AWQS01000057">
    <property type="protein sequence ID" value="EWT06262.1"/>
    <property type="molecule type" value="Genomic_DNA"/>
</dbReference>
<evidence type="ECO:0000313" key="8">
    <source>
        <dbReference type="EMBL" id="EWT06262.1"/>
    </source>
</evidence>
<reference evidence="9" key="1">
    <citation type="submission" date="2013-08" db="EMBL/GenBank/DDBJ databases">
        <title>Intrasporangium oryzae NRRL B-24470.</title>
        <authorList>
            <person name="Liu H."/>
            <person name="Wang G."/>
        </authorList>
    </citation>
    <scope>NUCLEOTIDE SEQUENCE [LARGE SCALE GENOMIC DNA]</scope>
    <source>
        <strain evidence="9">Q5-1</strain>
    </source>
</reference>
<accession>W9GMC3</accession>
<keyword evidence="2 6" id="KW-0698">rRNA processing</keyword>
<dbReference type="NCBIfam" id="TIGR00138">
    <property type="entry name" value="rsmG_gidB"/>
    <property type="match status" value="1"/>
</dbReference>
<feature type="binding site" evidence="6">
    <location>
        <position position="72"/>
    </location>
    <ligand>
        <name>S-adenosyl-L-methionine</name>
        <dbReference type="ChEBI" id="CHEBI:59789"/>
    </ligand>
</feature>
<comment type="subcellular location">
    <subcellularLocation>
        <location evidence="6">Cytoplasm</location>
    </subcellularLocation>
</comment>
<keyword evidence="3 6" id="KW-0489">Methyltransferase</keyword>
<dbReference type="PANTHER" id="PTHR31760:SF0">
    <property type="entry name" value="S-ADENOSYL-L-METHIONINE-DEPENDENT METHYLTRANSFERASES SUPERFAMILY PROTEIN"/>
    <property type="match status" value="1"/>
</dbReference>
<dbReference type="SUPFAM" id="SSF53335">
    <property type="entry name" value="S-adenosyl-L-methionine-dependent methyltransferases"/>
    <property type="match status" value="1"/>
</dbReference>
<feature type="region of interest" description="Disordered" evidence="7">
    <location>
        <begin position="217"/>
        <end position="253"/>
    </location>
</feature>
<comment type="caution">
    <text evidence="8">The sequence shown here is derived from an EMBL/GenBank/DDBJ whole genome shotgun (WGS) entry which is preliminary data.</text>
</comment>
<dbReference type="InterPro" id="IPR029063">
    <property type="entry name" value="SAM-dependent_MTases_sf"/>
</dbReference>
<dbReference type="Pfam" id="PF02527">
    <property type="entry name" value="GidB"/>
    <property type="match status" value="1"/>
</dbReference>
<name>W9GMC3_9MICO</name>
<dbReference type="GO" id="GO:0070043">
    <property type="term" value="F:rRNA (guanine-N7-)-methyltransferase activity"/>
    <property type="evidence" value="ECO:0007669"/>
    <property type="project" value="UniProtKB-UniRule"/>
</dbReference>
<comment type="similarity">
    <text evidence="6">Belongs to the methyltransferase superfamily. RNA methyltransferase RsmG family.</text>
</comment>
<feature type="binding site" evidence="6">
    <location>
        <position position="138"/>
    </location>
    <ligand>
        <name>S-adenosyl-L-methionine</name>
        <dbReference type="ChEBI" id="CHEBI:59789"/>
    </ligand>
</feature>
<feature type="binding site" evidence="6">
    <location>
        <begin position="123"/>
        <end position="124"/>
    </location>
    <ligand>
        <name>S-adenosyl-L-methionine</name>
        <dbReference type="ChEBI" id="CHEBI:59789"/>
    </ligand>
</feature>
<evidence type="ECO:0000256" key="4">
    <source>
        <dbReference type="ARBA" id="ARBA00022679"/>
    </source>
</evidence>
<comment type="function">
    <text evidence="6">Specifically methylates the N7 position of a guanine in 16S rRNA.</text>
</comment>
<evidence type="ECO:0000256" key="2">
    <source>
        <dbReference type="ARBA" id="ARBA00022552"/>
    </source>
</evidence>
<keyword evidence="4 6" id="KW-0808">Transferase</keyword>
<gene>
    <name evidence="6" type="primary">rsmG</name>
    <name evidence="8" type="ORF">N864_22940</name>
</gene>
<evidence type="ECO:0000256" key="6">
    <source>
        <dbReference type="HAMAP-Rule" id="MF_00074"/>
    </source>
</evidence>
<evidence type="ECO:0000256" key="1">
    <source>
        <dbReference type="ARBA" id="ARBA00022490"/>
    </source>
</evidence>
<keyword evidence="5 6" id="KW-0949">S-adenosyl-L-methionine</keyword>
<evidence type="ECO:0000256" key="7">
    <source>
        <dbReference type="SAM" id="MobiDB-lite"/>
    </source>
</evidence>
<protein>
    <recommendedName>
        <fullName evidence="6">Ribosomal RNA small subunit methyltransferase G</fullName>
        <ecNumber evidence="6">2.1.1.-</ecNumber>
    </recommendedName>
    <alternativeName>
        <fullName evidence="6">16S rRNA 7-methylguanosine methyltransferase</fullName>
        <shortName evidence="6">16S rRNA m7G methyltransferase</shortName>
    </alternativeName>
</protein>
<evidence type="ECO:0000256" key="5">
    <source>
        <dbReference type="ARBA" id="ARBA00022691"/>
    </source>
</evidence>
<proteinExistence type="inferred from homology"/>
<dbReference type="Proteomes" id="UP000019494">
    <property type="component" value="Unassembled WGS sequence"/>
</dbReference>
<evidence type="ECO:0000256" key="3">
    <source>
        <dbReference type="ARBA" id="ARBA00022603"/>
    </source>
</evidence>
<dbReference type="PATRIC" id="fig|584657.3.peg.1835"/>
<organism evidence="8 9">
    <name type="scientific">Intrasporangium chromatireducens Q5-1</name>
    <dbReference type="NCBI Taxonomy" id="584657"/>
    <lineage>
        <taxon>Bacteria</taxon>
        <taxon>Bacillati</taxon>
        <taxon>Actinomycetota</taxon>
        <taxon>Actinomycetes</taxon>
        <taxon>Micrococcales</taxon>
        <taxon>Intrasporangiaceae</taxon>
        <taxon>Intrasporangium</taxon>
    </lineage>
</organism>
<dbReference type="InterPro" id="IPR003682">
    <property type="entry name" value="rRNA_ssu_MeTfrase_G"/>
</dbReference>
<evidence type="ECO:0000313" key="9">
    <source>
        <dbReference type="Proteomes" id="UP000019494"/>
    </source>
</evidence>
<feature type="binding site" evidence="6">
    <location>
        <position position="77"/>
    </location>
    <ligand>
        <name>S-adenosyl-L-methionine</name>
        <dbReference type="ChEBI" id="CHEBI:59789"/>
    </ligand>
</feature>
<dbReference type="Gene3D" id="3.40.50.150">
    <property type="entry name" value="Vaccinia Virus protein VP39"/>
    <property type="match status" value="1"/>
</dbReference>
<keyword evidence="1 6" id="KW-0963">Cytoplasm</keyword>
<dbReference type="AlphaFoldDB" id="W9GMC3"/>
<dbReference type="GO" id="GO:0005829">
    <property type="term" value="C:cytosol"/>
    <property type="evidence" value="ECO:0007669"/>
    <property type="project" value="TreeGrafter"/>
</dbReference>
<dbReference type="PANTHER" id="PTHR31760">
    <property type="entry name" value="S-ADENOSYL-L-METHIONINE-DEPENDENT METHYLTRANSFERASES SUPERFAMILY PROTEIN"/>
    <property type="match status" value="1"/>
</dbReference>
<comment type="caution">
    <text evidence="6">Lacks conserved residue(s) required for the propagation of feature annotation.</text>
</comment>
<dbReference type="EC" id="2.1.1.-" evidence="6"/>
<feature type="compositionally biased region" description="Basic and acidic residues" evidence="7">
    <location>
        <begin position="235"/>
        <end position="253"/>
    </location>
</feature>
<keyword evidence="9" id="KW-1185">Reference proteome</keyword>